<comment type="caution">
    <text evidence="1">The sequence shown here is derived from an EMBL/GenBank/DDBJ whole genome shotgun (WGS) entry which is preliminary data.</text>
</comment>
<dbReference type="EMBL" id="BLKS01000001">
    <property type="protein sequence ID" value="GFG51586.1"/>
    <property type="molecule type" value="Genomic_DNA"/>
</dbReference>
<sequence>MLYGHQPGIHGGGIRVANSADLKDRWKTLQLLGPVFELLNRAAPRADIDHRSYDLAQLALRLIDYVVHNQASLEGSVSLDSVTDHLTQVARRMHPDDPSRPFVKVARLVFSAVFNDGRPHEATWLEVDGPADTTESDVFRFRLLRMVDSESGAAVTATDEAILLYLQALNTDLADRALALKLLVEIQMQAGEFEKALDSARQATRTARGLSASLRERLADTQRDVGTVDWHGEMPQWLSEVRGQIRLQIDRDRQLTVLANQAGDDPDAAEACRQIADEVRVGGDVWTRLERFVLSAIPVFLEAQNTQRFRPRGLATTIDMARDVFEPGLAASEVRFAAAVGVLVKGVMAPPTPVCWALGDLTDLLFRAPTTYDRRPPEVDDPGELGEPPGDSIAPAIARCAADVLSVAAERPTRLSELLGAARLRAGEVEDPHRLLDVLWGAALWVFVAGEDRARDDQPGSADLAEAVATLVAVADDQVLTDDRYRGPDLTLARSAALDAVDLGAVRTS</sequence>
<protein>
    <submittedName>
        <fullName evidence="1">Uncharacterized protein</fullName>
    </submittedName>
</protein>
<gene>
    <name evidence="1" type="ORF">MAGR_30270</name>
</gene>
<evidence type="ECO:0000313" key="1">
    <source>
        <dbReference type="EMBL" id="GFG51586.1"/>
    </source>
</evidence>
<reference evidence="1 2" key="1">
    <citation type="journal article" date="2019" name="Emerg. Microbes Infect.">
        <title>Comprehensive subspecies identification of 175 nontuberculous mycobacteria species based on 7547 genomic profiles.</title>
        <authorList>
            <person name="Matsumoto Y."/>
            <person name="Kinjo T."/>
            <person name="Motooka D."/>
            <person name="Nabeya D."/>
            <person name="Jung N."/>
            <person name="Uechi K."/>
            <person name="Horii T."/>
            <person name="Iida T."/>
            <person name="Fujita J."/>
            <person name="Nakamura S."/>
        </authorList>
    </citation>
    <scope>NUCLEOTIDE SEQUENCE [LARGE SCALE GENOMIC DNA]</scope>
    <source>
        <strain evidence="1 2">JCM 6377</strain>
    </source>
</reference>
<accession>A0A7I9W306</accession>
<proteinExistence type="predicted"/>
<evidence type="ECO:0000313" key="2">
    <source>
        <dbReference type="Proteomes" id="UP000465302"/>
    </source>
</evidence>
<organism evidence="1 2">
    <name type="scientific">Mycolicibacterium agri</name>
    <name type="common">Mycobacterium agri</name>
    <dbReference type="NCBI Taxonomy" id="36811"/>
    <lineage>
        <taxon>Bacteria</taxon>
        <taxon>Bacillati</taxon>
        <taxon>Actinomycetota</taxon>
        <taxon>Actinomycetes</taxon>
        <taxon>Mycobacteriales</taxon>
        <taxon>Mycobacteriaceae</taxon>
        <taxon>Mycolicibacterium</taxon>
    </lineage>
</organism>
<dbReference type="AlphaFoldDB" id="A0A7I9W306"/>
<name>A0A7I9W306_MYCAG</name>
<dbReference type="Proteomes" id="UP000465302">
    <property type="component" value="Unassembled WGS sequence"/>
</dbReference>